<evidence type="ECO:0000313" key="1">
    <source>
        <dbReference type="EMBL" id="QJA75573.1"/>
    </source>
</evidence>
<accession>A0A6M3JZT9</accession>
<protein>
    <submittedName>
        <fullName evidence="1">Uncharacterized protein</fullName>
    </submittedName>
</protein>
<gene>
    <name evidence="1" type="ORF">MM415A01757_0016</name>
</gene>
<sequence>MNEKDIKNIIKEMLIKYEEVEVSRIPMREFIEEVNWKRNNNMRNI</sequence>
<proteinExistence type="predicted"/>
<dbReference type="AlphaFoldDB" id="A0A6M3JZT9"/>
<organism evidence="1">
    <name type="scientific">viral metagenome</name>
    <dbReference type="NCBI Taxonomy" id="1070528"/>
    <lineage>
        <taxon>unclassified sequences</taxon>
        <taxon>metagenomes</taxon>
        <taxon>organismal metagenomes</taxon>
    </lineage>
</organism>
<name>A0A6M3JZT9_9ZZZZ</name>
<dbReference type="EMBL" id="MT142171">
    <property type="protein sequence ID" value="QJA75573.1"/>
    <property type="molecule type" value="Genomic_DNA"/>
</dbReference>
<reference evidence="1" key="1">
    <citation type="submission" date="2020-03" db="EMBL/GenBank/DDBJ databases">
        <title>The deep terrestrial virosphere.</title>
        <authorList>
            <person name="Holmfeldt K."/>
            <person name="Nilsson E."/>
            <person name="Simone D."/>
            <person name="Lopez-Fernandez M."/>
            <person name="Wu X."/>
            <person name="de Brujin I."/>
            <person name="Lundin D."/>
            <person name="Andersson A."/>
            <person name="Bertilsson S."/>
            <person name="Dopson M."/>
        </authorList>
    </citation>
    <scope>NUCLEOTIDE SEQUENCE</scope>
    <source>
        <strain evidence="1">MM415A01757</strain>
    </source>
</reference>